<comment type="function">
    <text evidence="4">Component of the eukaryotic translation initiation factor 3 (eIF-3) complex, which is required for several steps in the initiation of protein synthesis. The eIF-3 complex associates with the 40S ribosome and facilitates the recruitment of eIF-1, eIF-1A, eIF-2:GTP:methionyl-tRNAi and eIF-5 to form the 43S pre-initiation complex (43S PIC). The eIF-3 complex stimulates mRNA recruitment to the 43S PIC and scanning of the mRNA for AUG recognition. The eIF-3 complex is also required for disassembly and recycling of post-termination ribosomal complexes and subsequently prevents premature joining of the 40S and 60S ribosomal subunits prior to initiation. The eIF-3 complex specifically targets and initiates translation of a subset of mRNAs involved in cell proliferation, including cell cycling, differentiation and apoptosis, and uses different modes of RNA stem-loop binding to exert either translational activation or repression.</text>
</comment>
<dbReference type="InterPro" id="IPR036390">
    <property type="entry name" value="WH_DNA-bd_sf"/>
</dbReference>
<reference evidence="7" key="1">
    <citation type="journal article" date="2019" name="Sci. Rep.">
        <title>No signal of deleterious mutation accumulation in conserved gene sequences of extant asexual hexapods.</title>
        <authorList>
            <person name="Brandt A."/>
            <person name="Bast J."/>
            <person name="Scheu S."/>
            <person name="Meusemann K."/>
            <person name="Donath A."/>
            <person name="Schuette K."/>
            <person name="Machida R."/>
            <person name="Kraaijeveld K."/>
        </authorList>
    </citation>
    <scope>NUCLEOTIDE SEQUENCE</scope>
    <source>
        <strain evidence="7">OG8832</strain>
    </source>
</reference>
<dbReference type="InterPro" id="IPR033464">
    <property type="entry name" value="CSN8_PSD8_EIF3K"/>
</dbReference>
<dbReference type="GO" id="GO:0001732">
    <property type="term" value="P:formation of cytoplasmic translation initiation complex"/>
    <property type="evidence" value="ECO:0007669"/>
    <property type="project" value="UniProtKB-UniRule"/>
</dbReference>
<dbReference type="InterPro" id="IPR009374">
    <property type="entry name" value="eIF3k"/>
</dbReference>
<accession>A0A481SWZ0</accession>
<keyword evidence="3 5" id="KW-0648">Protein biosynthesis</keyword>
<evidence type="ECO:0000259" key="6">
    <source>
        <dbReference type="PROSITE" id="PS50250"/>
    </source>
</evidence>
<comment type="similarity">
    <text evidence="5">Belongs to the eIF-3 subunit K family.</text>
</comment>
<dbReference type="GO" id="GO:0005852">
    <property type="term" value="C:eukaryotic translation initiation factor 3 complex"/>
    <property type="evidence" value="ECO:0007669"/>
    <property type="project" value="UniProtKB-UniRule"/>
</dbReference>
<sequence>MVGGSRKEELDALRVEVNGFLNSVERYNSNNLPKFERYVQLQVSENSYDLEANLAILKLYQFFPNLYKPEVVSWILLKALTNLPHTDFVLCRCLLGPGQLEDMHILRIAYLANLLELCQFKKFWQEKSQDANLISQISGFDDSVRKFICHVVNITYQTVDKTALKELLGGITDADLRSWIAKNSWKEEPNNMVFISNQEEHVKTKNITEKITFDTVSVVM</sequence>
<evidence type="ECO:0000256" key="2">
    <source>
        <dbReference type="ARBA" id="ARBA00022540"/>
    </source>
</evidence>
<dbReference type="GO" id="GO:0003743">
    <property type="term" value="F:translation initiation factor activity"/>
    <property type="evidence" value="ECO:0007669"/>
    <property type="project" value="UniProtKB-UniRule"/>
</dbReference>
<dbReference type="GO" id="GO:0003723">
    <property type="term" value="F:RNA binding"/>
    <property type="evidence" value="ECO:0007669"/>
    <property type="project" value="UniProtKB-UniRule"/>
</dbReference>
<dbReference type="Gene3D" id="1.10.10.10">
    <property type="entry name" value="Winged helix-like DNA-binding domain superfamily/Winged helix DNA-binding domain"/>
    <property type="match status" value="1"/>
</dbReference>
<dbReference type="SUPFAM" id="SSF48371">
    <property type="entry name" value="ARM repeat"/>
    <property type="match status" value="1"/>
</dbReference>
<organism evidence="7">
    <name type="scientific">Isotomurus palustris</name>
    <dbReference type="NCBI Taxonomy" id="36144"/>
    <lineage>
        <taxon>Eukaryota</taxon>
        <taxon>Metazoa</taxon>
        <taxon>Ecdysozoa</taxon>
        <taxon>Arthropoda</taxon>
        <taxon>Hexapoda</taxon>
        <taxon>Collembola</taxon>
        <taxon>Entomobryomorpha</taxon>
        <taxon>Isotomoidea</taxon>
        <taxon>Isotomidae</taxon>
        <taxon>Isotominae</taxon>
        <taxon>Isotomurus</taxon>
    </lineage>
</organism>
<proteinExistence type="evidence at transcript level"/>
<evidence type="ECO:0000256" key="5">
    <source>
        <dbReference type="HAMAP-Rule" id="MF_03010"/>
    </source>
</evidence>
<protein>
    <recommendedName>
        <fullName evidence="5">Eukaryotic translation initiation factor 3 subunit K</fullName>
        <shortName evidence="5">eIF3k</shortName>
    </recommendedName>
    <alternativeName>
        <fullName evidence="5">eIF-3 p25</fullName>
    </alternativeName>
</protein>
<dbReference type="InterPro" id="IPR000717">
    <property type="entry name" value="PCI_dom"/>
</dbReference>
<evidence type="ECO:0000256" key="1">
    <source>
        <dbReference type="ARBA" id="ARBA00022490"/>
    </source>
</evidence>
<dbReference type="Pfam" id="PF10075">
    <property type="entry name" value="CSN8_PSD8_EIF3K"/>
    <property type="match status" value="1"/>
</dbReference>
<dbReference type="PROSITE" id="PS50250">
    <property type="entry name" value="PCI"/>
    <property type="match status" value="1"/>
</dbReference>
<dbReference type="InterPro" id="IPR036388">
    <property type="entry name" value="WH-like_DNA-bd_sf"/>
</dbReference>
<dbReference type="SUPFAM" id="SSF46785">
    <property type="entry name" value="Winged helix' DNA-binding domain"/>
    <property type="match status" value="1"/>
</dbReference>
<dbReference type="InterPro" id="IPR016024">
    <property type="entry name" value="ARM-type_fold"/>
</dbReference>
<dbReference type="FunFam" id="1.10.10.10:FF:000212">
    <property type="entry name" value="Eukaryotic translation initiation factor 3 subunit K"/>
    <property type="match status" value="1"/>
</dbReference>
<dbReference type="PANTHER" id="PTHR13022">
    <property type="entry name" value="EUKARYOTIC TRANSLATION INITIATION FACTOR 3 SUBUNIT 11"/>
    <property type="match status" value="1"/>
</dbReference>
<dbReference type="Gene3D" id="1.25.40.250">
    <property type="entry name" value="ARM repeat, domain 1"/>
    <property type="match status" value="1"/>
</dbReference>
<dbReference type="GO" id="GO:0016282">
    <property type="term" value="C:eukaryotic 43S preinitiation complex"/>
    <property type="evidence" value="ECO:0007669"/>
    <property type="project" value="UniProtKB-UniRule"/>
</dbReference>
<comment type="subunit">
    <text evidence="5">Component of the eukaryotic translation initiation factor 3 (eIF-3) complex.</text>
</comment>
<keyword evidence="1 5" id="KW-0963">Cytoplasm</keyword>
<dbReference type="HAMAP" id="MF_03010">
    <property type="entry name" value="eIF3k"/>
    <property type="match status" value="1"/>
</dbReference>
<dbReference type="PANTHER" id="PTHR13022:SF0">
    <property type="entry name" value="EUKARYOTIC TRANSLATION INITIATION FACTOR 3 SUBUNIT K"/>
    <property type="match status" value="1"/>
</dbReference>
<dbReference type="GO" id="GO:0033290">
    <property type="term" value="C:eukaryotic 48S preinitiation complex"/>
    <property type="evidence" value="ECO:0007669"/>
    <property type="project" value="UniProtKB-UniRule"/>
</dbReference>
<name>A0A481SWZ0_9HEXA</name>
<dbReference type="GO" id="GO:0043022">
    <property type="term" value="F:ribosome binding"/>
    <property type="evidence" value="ECO:0007669"/>
    <property type="project" value="InterPro"/>
</dbReference>
<dbReference type="AlphaFoldDB" id="A0A481SWZ0"/>
<dbReference type="FunFam" id="1.25.40.250:FF:000001">
    <property type="entry name" value="Eukaryotic translation initiation factor 3 subunit K"/>
    <property type="match status" value="1"/>
</dbReference>
<comment type="subcellular location">
    <subcellularLocation>
        <location evidence="5">Cytoplasm</location>
    </subcellularLocation>
</comment>
<dbReference type="GO" id="GO:0006446">
    <property type="term" value="P:regulation of translational initiation"/>
    <property type="evidence" value="ECO:0007669"/>
    <property type="project" value="InterPro"/>
</dbReference>
<evidence type="ECO:0000313" key="7">
    <source>
        <dbReference type="EMBL" id="QBH73280.1"/>
    </source>
</evidence>
<comment type="function">
    <text evidence="5">Component of the eukaryotic translation initiation factor 3 (eIF-3) complex, which is involved in protein synthesis of a specialized repertoire of mRNAs and, together with other initiation factors, stimulates binding of mRNA and methionyl-tRNAi to the 40S ribosome. The eIF-3 complex specifically targets and initiates translation of a subset of mRNAs involved in cell proliferation.</text>
</comment>
<dbReference type="InterPro" id="IPR016020">
    <property type="entry name" value="Transl_init_fac_sub12_N_euk"/>
</dbReference>
<dbReference type="EMBL" id="MH637890">
    <property type="protein sequence ID" value="QBH73280.1"/>
    <property type="molecule type" value="mRNA"/>
</dbReference>
<keyword evidence="2 5" id="KW-0396">Initiation factor</keyword>
<feature type="domain" description="PCI" evidence="6">
    <location>
        <begin position="48"/>
        <end position="210"/>
    </location>
</feature>
<evidence type="ECO:0000256" key="4">
    <source>
        <dbReference type="ARBA" id="ARBA00057041"/>
    </source>
</evidence>
<evidence type="ECO:0000256" key="3">
    <source>
        <dbReference type="ARBA" id="ARBA00022917"/>
    </source>
</evidence>